<dbReference type="PATRIC" id="fig|1227456.3.peg.2089"/>
<evidence type="ECO:0000313" key="2">
    <source>
        <dbReference type="EMBL" id="EMA52489.1"/>
    </source>
</evidence>
<dbReference type="InterPro" id="IPR055553">
    <property type="entry name" value="DUF7129"/>
</dbReference>
<dbReference type="NCBIfam" id="NF033497">
    <property type="entry name" value="rubre_like_arch"/>
    <property type="match status" value="1"/>
</dbReference>
<name>M0N5V9_9EURY</name>
<proteinExistence type="predicted"/>
<gene>
    <name evidence="2" type="ORF">C450_10338</name>
</gene>
<comment type="caution">
    <text evidence="2">The sequence shown here is derived from an EMBL/GenBank/DDBJ whole genome shotgun (WGS) entry which is preliminary data.</text>
</comment>
<dbReference type="RefSeq" id="WP_005043183.1">
    <property type="nucleotide sequence ID" value="NZ_AOME01000054.1"/>
</dbReference>
<protein>
    <recommendedName>
        <fullName evidence="1">DUF7129 domain-containing protein</fullName>
    </recommendedName>
</protein>
<dbReference type="AlphaFoldDB" id="M0N5V9"/>
<keyword evidence="3" id="KW-1185">Reference proteome</keyword>
<evidence type="ECO:0000313" key="3">
    <source>
        <dbReference type="Proteomes" id="UP000011625"/>
    </source>
</evidence>
<organism evidence="2 3">
    <name type="scientific">Halococcus salifodinae DSM 8989</name>
    <dbReference type="NCBI Taxonomy" id="1227456"/>
    <lineage>
        <taxon>Archaea</taxon>
        <taxon>Methanobacteriati</taxon>
        <taxon>Methanobacteriota</taxon>
        <taxon>Stenosarchaea group</taxon>
        <taxon>Halobacteria</taxon>
        <taxon>Halobacteriales</taxon>
        <taxon>Halococcaceae</taxon>
        <taxon>Halococcus</taxon>
    </lineage>
</organism>
<evidence type="ECO:0000259" key="1">
    <source>
        <dbReference type="Pfam" id="PF23455"/>
    </source>
</evidence>
<reference evidence="2 3" key="1">
    <citation type="journal article" date="2014" name="PLoS Genet.">
        <title>Phylogenetically driven sequencing of extremely halophilic archaea reveals strategies for static and dynamic osmo-response.</title>
        <authorList>
            <person name="Becker E.A."/>
            <person name="Seitzer P.M."/>
            <person name="Tritt A."/>
            <person name="Larsen D."/>
            <person name="Krusor M."/>
            <person name="Yao A.I."/>
            <person name="Wu D."/>
            <person name="Madern D."/>
            <person name="Eisen J.A."/>
            <person name="Darling A.E."/>
            <person name="Facciotti M.T."/>
        </authorList>
    </citation>
    <scope>NUCLEOTIDE SEQUENCE [LARGE SCALE GENOMIC DNA]</scope>
    <source>
        <strain evidence="2 3">DSM 8989</strain>
    </source>
</reference>
<dbReference type="EMBL" id="AOME01000054">
    <property type="protein sequence ID" value="EMA52489.1"/>
    <property type="molecule type" value="Genomic_DNA"/>
</dbReference>
<accession>M0N5V9</accession>
<dbReference type="Proteomes" id="UP000011625">
    <property type="component" value="Unassembled WGS sequence"/>
</dbReference>
<dbReference type="Pfam" id="PF23455">
    <property type="entry name" value="DUF7129"/>
    <property type="match status" value="1"/>
</dbReference>
<sequence length="47" mass="5151">MVRTDPYSPEESYYECMDCHNRVAADEGGGLCPECGGPLQNLAVSRE</sequence>
<feature type="domain" description="DUF7129" evidence="1">
    <location>
        <begin position="3"/>
        <end position="47"/>
    </location>
</feature>